<evidence type="ECO:0000313" key="5">
    <source>
        <dbReference type="Proteomes" id="UP001304895"/>
    </source>
</evidence>
<dbReference type="AlphaFoldDB" id="A0AAN6UMF2"/>
<dbReference type="Pfam" id="PF00857">
    <property type="entry name" value="Isochorismatase"/>
    <property type="match status" value="1"/>
</dbReference>
<protein>
    <submittedName>
        <fullName evidence="4">Isochorismatase hydrolase</fullName>
    </submittedName>
</protein>
<reference evidence="4" key="1">
    <citation type="journal article" date="2023" name="Mol. Phylogenet. Evol.">
        <title>Genome-scale phylogeny and comparative genomics of the fungal order Sordariales.</title>
        <authorList>
            <person name="Hensen N."/>
            <person name="Bonometti L."/>
            <person name="Westerberg I."/>
            <person name="Brannstrom I.O."/>
            <person name="Guillou S."/>
            <person name="Cros-Aarteil S."/>
            <person name="Calhoun S."/>
            <person name="Haridas S."/>
            <person name="Kuo A."/>
            <person name="Mondo S."/>
            <person name="Pangilinan J."/>
            <person name="Riley R."/>
            <person name="LaButti K."/>
            <person name="Andreopoulos B."/>
            <person name="Lipzen A."/>
            <person name="Chen C."/>
            <person name="Yan M."/>
            <person name="Daum C."/>
            <person name="Ng V."/>
            <person name="Clum A."/>
            <person name="Steindorff A."/>
            <person name="Ohm R.A."/>
            <person name="Martin F."/>
            <person name="Silar P."/>
            <person name="Natvig D.O."/>
            <person name="Lalanne C."/>
            <person name="Gautier V."/>
            <person name="Ament-Velasquez S.L."/>
            <person name="Kruys A."/>
            <person name="Hutchinson M.I."/>
            <person name="Powell A.J."/>
            <person name="Barry K."/>
            <person name="Miller A.N."/>
            <person name="Grigoriev I.V."/>
            <person name="Debuchy R."/>
            <person name="Gladieux P."/>
            <person name="Hiltunen Thoren M."/>
            <person name="Johannesson H."/>
        </authorList>
    </citation>
    <scope>NUCLEOTIDE SEQUENCE</scope>
    <source>
        <strain evidence="4">CBS 123565</strain>
    </source>
</reference>
<accession>A0AAN6UMF2</accession>
<comment type="caution">
    <text evidence="4">The sequence shown here is derived from an EMBL/GenBank/DDBJ whole genome shotgun (WGS) entry which is preliminary data.</text>
</comment>
<evidence type="ECO:0000259" key="3">
    <source>
        <dbReference type="Pfam" id="PF00857"/>
    </source>
</evidence>
<feature type="domain" description="Isochorismatase-like" evidence="3">
    <location>
        <begin position="49"/>
        <end position="198"/>
    </location>
</feature>
<evidence type="ECO:0000256" key="1">
    <source>
        <dbReference type="ARBA" id="ARBA00006336"/>
    </source>
</evidence>
<dbReference type="SUPFAM" id="SSF52499">
    <property type="entry name" value="Isochorismatase-like hydrolases"/>
    <property type="match status" value="1"/>
</dbReference>
<dbReference type="Proteomes" id="UP001304895">
    <property type="component" value="Unassembled WGS sequence"/>
</dbReference>
<proteinExistence type="inferred from homology"/>
<keyword evidence="4" id="KW-0378">Hydrolase</keyword>
<evidence type="ECO:0000256" key="2">
    <source>
        <dbReference type="SAM" id="SignalP"/>
    </source>
</evidence>
<name>A0AAN6UMF2_9PEZI</name>
<dbReference type="PANTHER" id="PTHR43559:SF3">
    <property type="entry name" value="HYDROLASE YCAC-RELATED"/>
    <property type="match status" value="1"/>
</dbReference>
<dbReference type="PANTHER" id="PTHR43559">
    <property type="entry name" value="HYDROLASE YCAC-RELATED"/>
    <property type="match status" value="1"/>
</dbReference>
<keyword evidence="5" id="KW-1185">Reference proteome</keyword>
<feature type="chain" id="PRO_5042969156" evidence="2">
    <location>
        <begin position="23"/>
        <end position="256"/>
    </location>
</feature>
<organism evidence="4 5">
    <name type="scientific">Trichocladium antarcticum</name>
    <dbReference type="NCBI Taxonomy" id="1450529"/>
    <lineage>
        <taxon>Eukaryota</taxon>
        <taxon>Fungi</taxon>
        <taxon>Dikarya</taxon>
        <taxon>Ascomycota</taxon>
        <taxon>Pezizomycotina</taxon>
        <taxon>Sordariomycetes</taxon>
        <taxon>Sordariomycetidae</taxon>
        <taxon>Sordariales</taxon>
        <taxon>Chaetomiaceae</taxon>
        <taxon>Trichocladium</taxon>
    </lineage>
</organism>
<reference evidence="4" key="2">
    <citation type="submission" date="2023-05" db="EMBL/GenBank/DDBJ databases">
        <authorList>
            <consortium name="Lawrence Berkeley National Laboratory"/>
            <person name="Steindorff A."/>
            <person name="Hensen N."/>
            <person name="Bonometti L."/>
            <person name="Westerberg I."/>
            <person name="Brannstrom I.O."/>
            <person name="Guillou S."/>
            <person name="Cros-Aarteil S."/>
            <person name="Calhoun S."/>
            <person name="Haridas S."/>
            <person name="Kuo A."/>
            <person name="Mondo S."/>
            <person name="Pangilinan J."/>
            <person name="Riley R."/>
            <person name="Labutti K."/>
            <person name="Andreopoulos B."/>
            <person name="Lipzen A."/>
            <person name="Chen C."/>
            <person name="Yanf M."/>
            <person name="Daum C."/>
            <person name="Ng V."/>
            <person name="Clum A."/>
            <person name="Ohm R."/>
            <person name="Martin F."/>
            <person name="Silar P."/>
            <person name="Natvig D."/>
            <person name="Lalanne C."/>
            <person name="Gautier V."/>
            <person name="Ament-Velasquez S.L."/>
            <person name="Kruys A."/>
            <person name="Hutchinson M.I."/>
            <person name="Powell A.J."/>
            <person name="Barry K."/>
            <person name="Miller A.N."/>
            <person name="Grigoriev I.V."/>
            <person name="Debuchy R."/>
            <person name="Gladieux P."/>
            <person name="Thoren M.H."/>
            <person name="Johannesson H."/>
        </authorList>
    </citation>
    <scope>NUCLEOTIDE SEQUENCE</scope>
    <source>
        <strain evidence="4">CBS 123565</strain>
    </source>
</reference>
<dbReference type="EMBL" id="MU853406">
    <property type="protein sequence ID" value="KAK4135356.1"/>
    <property type="molecule type" value="Genomic_DNA"/>
</dbReference>
<keyword evidence="2" id="KW-0732">Signal</keyword>
<dbReference type="GO" id="GO:0016787">
    <property type="term" value="F:hydrolase activity"/>
    <property type="evidence" value="ECO:0007669"/>
    <property type="project" value="UniProtKB-KW"/>
</dbReference>
<feature type="signal peptide" evidence="2">
    <location>
        <begin position="1"/>
        <end position="22"/>
    </location>
</feature>
<evidence type="ECO:0000313" key="4">
    <source>
        <dbReference type="EMBL" id="KAK4135356.1"/>
    </source>
</evidence>
<dbReference type="InterPro" id="IPR036380">
    <property type="entry name" value="Isochorismatase-like_sf"/>
</dbReference>
<dbReference type="InterPro" id="IPR000868">
    <property type="entry name" value="Isochorismatase-like_dom"/>
</dbReference>
<dbReference type="InterPro" id="IPR053152">
    <property type="entry name" value="Hydrolase_YcaC-like"/>
</dbReference>
<gene>
    <name evidence="4" type="ORF">BT67DRAFT_273559</name>
</gene>
<sequence>MKSTATFLAAAVAVGSAATAAAATPATPTPIVDPRNGVPWERLDKHDAMLVIVDFQEGLYNLARDWDPNLYRDAMMAHSSLATVFPMPVVLTTSAETGPNGPMPQEITDMYPGAPVVRRQGEVNAWDNADFRAAIRAANKTQIIVAGIVTDVCTAFLARSLRAEGYSVWANLEASGTTTKEIRDITNAALRCAGVNVVSLFAIVCDLMRDWRATPGLVEVLPWLDRHMPAYGMVARAHRAAVTAGEVPPGADRLPR</sequence>
<dbReference type="Gene3D" id="3.40.50.850">
    <property type="entry name" value="Isochorismatase-like"/>
    <property type="match status" value="1"/>
</dbReference>
<comment type="similarity">
    <text evidence="1">Belongs to the isochorismatase family.</text>
</comment>